<comment type="subcellular location">
    <subcellularLocation>
        <location evidence="1">Cell membrane</location>
        <topology evidence="1">Multi-pass membrane protein</topology>
    </subcellularLocation>
</comment>
<name>A0ABP9W4D7_9DEIO</name>
<keyword evidence="2" id="KW-1003">Cell membrane</keyword>
<feature type="transmembrane region" description="Helical" evidence="6">
    <location>
        <begin position="365"/>
        <end position="383"/>
    </location>
</feature>
<feature type="transmembrane region" description="Helical" evidence="6">
    <location>
        <begin position="94"/>
        <end position="114"/>
    </location>
</feature>
<proteinExistence type="predicted"/>
<protein>
    <recommendedName>
        <fullName evidence="9">Polysaccharide biosynthesis protein</fullName>
    </recommendedName>
</protein>
<evidence type="ECO:0008006" key="9">
    <source>
        <dbReference type="Google" id="ProtNLM"/>
    </source>
</evidence>
<feature type="transmembrane region" description="Helical" evidence="6">
    <location>
        <begin position="335"/>
        <end position="358"/>
    </location>
</feature>
<feature type="transmembrane region" description="Helical" evidence="6">
    <location>
        <begin position="290"/>
        <end position="315"/>
    </location>
</feature>
<dbReference type="InterPro" id="IPR050833">
    <property type="entry name" value="Poly_Biosynth_Transport"/>
</dbReference>
<feature type="transmembrane region" description="Helical" evidence="6">
    <location>
        <begin position="389"/>
        <end position="414"/>
    </location>
</feature>
<gene>
    <name evidence="7" type="ORF">Dcar01_00107</name>
</gene>
<sequence length="431" mass="44538">MPSRSPQSALSSASAPARLGLRAGIVWTFGGQLTYAAAQWGMVALLARLGSAADVGAYSLGLALTAPLFLLVGLQLRSVQATDVRAEYAFAQYFSLRVLGLGLGLALTVVLAALYPQARLVLAGLGLARVLEGLIDVAYGLMQQRERLDWVARSTMARGVLGLGLLGAAFALSGSVALGTAGIALANLLVFVLYDLPRTRVLDRGRWWTPRIPPGLLRVALPLGVVMGLVSLGATLPRLFVERELGTGALGVYSALAYVSVAGSVIVTALGTAVTARLSQQYAAGQRAGFVRLTLALTGAAALVGGGLTLLALVGGATLLRLLYGPEYASERVPFVWLMVSGALGYLASCAGFAVTAARRFTEQLPLFVGVTAVLALACVWLVPAHGLIGAALASLIGAGVQLLGSWGIVWWALRRPTPPASPAPPPQGEP</sequence>
<feature type="transmembrane region" description="Helical" evidence="6">
    <location>
        <begin position="215"/>
        <end position="236"/>
    </location>
</feature>
<keyword evidence="3 6" id="KW-0812">Transmembrane</keyword>
<keyword evidence="5 6" id="KW-0472">Membrane</keyword>
<organism evidence="7 8">
    <name type="scientific">Deinococcus carri</name>
    <dbReference type="NCBI Taxonomy" id="1211323"/>
    <lineage>
        <taxon>Bacteria</taxon>
        <taxon>Thermotogati</taxon>
        <taxon>Deinococcota</taxon>
        <taxon>Deinococci</taxon>
        <taxon>Deinococcales</taxon>
        <taxon>Deinococcaceae</taxon>
        <taxon>Deinococcus</taxon>
    </lineage>
</organism>
<dbReference type="PANTHER" id="PTHR30250:SF11">
    <property type="entry name" value="O-ANTIGEN TRANSPORTER-RELATED"/>
    <property type="match status" value="1"/>
</dbReference>
<evidence type="ECO:0000256" key="4">
    <source>
        <dbReference type="ARBA" id="ARBA00022989"/>
    </source>
</evidence>
<evidence type="ECO:0000256" key="3">
    <source>
        <dbReference type="ARBA" id="ARBA00022692"/>
    </source>
</evidence>
<evidence type="ECO:0000256" key="2">
    <source>
        <dbReference type="ARBA" id="ARBA00022475"/>
    </source>
</evidence>
<dbReference type="Pfam" id="PF01943">
    <property type="entry name" value="Polysacc_synt"/>
    <property type="match status" value="1"/>
</dbReference>
<feature type="transmembrane region" description="Helical" evidence="6">
    <location>
        <begin position="256"/>
        <end position="278"/>
    </location>
</feature>
<feature type="transmembrane region" description="Helical" evidence="6">
    <location>
        <begin position="176"/>
        <end position="194"/>
    </location>
</feature>
<comment type="caution">
    <text evidence="7">The sequence shown here is derived from an EMBL/GenBank/DDBJ whole genome shotgun (WGS) entry which is preliminary data.</text>
</comment>
<evidence type="ECO:0000256" key="1">
    <source>
        <dbReference type="ARBA" id="ARBA00004651"/>
    </source>
</evidence>
<reference evidence="7 8" key="1">
    <citation type="submission" date="2024-02" db="EMBL/GenBank/DDBJ databases">
        <title>Deinococcus carri NBRC 110142.</title>
        <authorList>
            <person name="Ichikawa N."/>
            <person name="Katano-Makiyama Y."/>
            <person name="Hidaka K."/>
        </authorList>
    </citation>
    <scope>NUCLEOTIDE SEQUENCE [LARGE SCALE GENOMIC DNA]</scope>
    <source>
        <strain evidence="7 8">NBRC 110142</strain>
    </source>
</reference>
<evidence type="ECO:0000313" key="8">
    <source>
        <dbReference type="Proteomes" id="UP001401887"/>
    </source>
</evidence>
<dbReference type="PANTHER" id="PTHR30250">
    <property type="entry name" value="PST FAMILY PREDICTED COLANIC ACID TRANSPORTER"/>
    <property type="match status" value="1"/>
</dbReference>
<keyword evidence="8" id="KW-1185">Reference proteome</keyword>
<evidence type="ECO:0000313" key="7">
    <source>
        <dbReference type="EMBL" id="GAA5511398.1"/>
    </source>
</evidence>
<feature type="transmembrane region" description="Helical" evidence="6">
    <location>
        <begin position="55"/>
        <end position="74"/>
    </location>
</feature>
<dbReference type="Proteomes" id="UP001401887">
    <property type="component" value="Unassembled WGS sequence"/>
</dbReference>
<accession>A0ABP9W4D7</accession>
<evidence type="ECO:0000256" key="6">
    <source>
        <dbReference type="SAM" id="Phobius"/>
    </source>
</evidence>
<dbReference type="EMBL" id="BAABRP010000001">
    <property type="protein sequence ID" value="GAA5511398.1"/>
    <property type="molecule type" value="Genomic_DNA"/>
</dbReference>
<keyword evidence="4 6" id="KW-1133">Transmembrane helix</keyword>
<evidence type="ECO:0000256" key="5">
    <source>
        <dbReference type="ARBA" id="ARBA00023136"/>
    </source>
</evidence>
<dbReference type="InterPro" id="IPR002797">
    <property type="entry name" value="Polysacc_synth"/>
</dbReference>
<dbReference type="RefSeq" id="WP_345459283.1">
    <property type="nucleotide sequence ID" value="NZ_BAABRP010000001.1"/>
</dbReference>
<feature type="transmembrane region" description="Helical" evidence="6">
    <location>
        <begin position="21"/>
        <end position="43"/>
    </location>
</feature>